<keyword evidence="3" id="KW-1185">Reference proteome</keyword>
<organism evidence="2 3">
    <name type="scientific">Streptomyces tsukubensis (strain DSM 42081 / NBRC 108919 / NRRL 18488 / 9993)</name>
    <dbReference type="NCBI Taxonomy" id="1114943"/>
    <lineage>
        <taxon>Bacteria</taxon>
        <taxon>Bacillati</taxon>
        <taxon>Actinomycetota</taxon>
        <taxon>Actinomycetes</taxon>
        <taxon>Kitasatosporales</taxon>
        <taxon>Streptomycetaceae</taxon>
        <taxon>Streptomyces</taxon>
    </lineage>
</organism>
<protein>
    <submittedName>
        <fullName evidence="2">Uncharacterized protein</fullName>
    </submittedName>
</protein>
<feature type="region of interest" description="Disordered" evidence="1">
    <location>
        <begin position="19"/>
        <end position="47"/>
    </location>
</feature>
<evidence type="ECO:0000313" key="2">
    <source>
        <dbReference type="EMBL" id="QKM69130.1"/>
    </source>
</evidence>
<gene>
    <name evidence="2" type="ORF">STSU_020145</name>
</gene>
<reference evidence="2 3" key="1">
    <citation type="journal article" date="2012" name="J. Bacteriol.">
        <title>Draft genome of Streptomyces tsukubaensis NRRL 18488, the producer of the clinically important immunosuppressant tacrolimus (FK506).</title>
        <authorList>
            <person name="Barreiro C."/>
            <person name="Prieto C."/>
            <person name="Sola-Landa A."/>
            <person name="Solera E."/>
            <person name="Martinez-Castro M."/>
            <person name="Perez-Redondo R."/>
            <person name="Garcia-Estrada C."/>
            <person name="Aparicio J.F."/>
            <person name="Fernandez-Martinez L.T."/>
            <person name="Santos-Aberturas J."/>
            <person name="Salehi-Najafabadi Z."/>
            <person name="Rodriguez-Garcia A."/>
            <person name="Tauch A."/>
            <person name="Martin J.F."/>
        </authorList>
    </citation>
    <scope>NUCLEOTIDE SEQUENCE [LARGE SCALE GENOMIC DNA]</scope>
    <source>
        <strain evidence="3">DSM 42081 / NBRC 108919 / NRRL 18488 / 9993</strain>
    </source>
</reference>
<evidence type="ECO:0000313" key="3">
    <source>
        <dbReference type="Proteomes" id="UP000005940"/>
    </source>
</evidence>
<sequence length="141" mass="14877">MSFEEEWAQLKQDALRRREAAAGMQLASAGPGSGPGPAAGDLGLQDGPIRAKTSQLYTVQAEAQGKSQLDDAVAVGRVHSGWEAGGASNVCVEAWQKRLRELARMAENAANSVTAAMDQLIGDDVSVATRIRLNAELLEES</sequence>
<proteinExistence type="predicted"/>
<evidence type="ECO:0000256" key="1">
    <source>
        <dbReference type="SAM" id="MobiDB-lite"/>
    </source>
</evidence>
<accession>I2N0N4</accession>
<name>I2N0N4_STRT9</name>
<dbReference type="AlphaFoldDB" id="I2N0N4"/>
<dbReference type="Proteomes" id="UP000005940">
    <property type="component" value="Chromosome"/>
</dbReference>
<dbReference type="RefSeq" id="WP_006348525.1">
    <property type="nucleotide sequence ID" value="NZ_CP029159.1"/>
</dbReference>
<dbReference type="EMBL" id="CP029159">
    <property type="protein sequence ID" value="QKM69130.1"/>
    <property type="molecule type" value="Genomic_DNA"/>
</dbReference>